<feature type="compositionally biased region" description="Basic and acidic residues" evidence="3">
    <location>
        <begin position="286"/>
        <end position="301"/>
    </location>
</feature>
<name>A0A183DWP7_9BILA</name>
<feature type="coiled-coil region" evidence="2">
    <location>
        <begin position="239"/>
        <end position="280"/>
    </location>
</feature>
<dbReference type="InterPro" id="IPR057531">
    <property type="entry name" value="PUMA/OVT1_CC"/>
</dbReference>
<dbReference type="InterPro" id="IPR055167">
    <property type="entry name" value="Rootletin-like_CC"/>
</dbReference>
<dbReference type="OrthoDB" id="5835755at2759"/>
<gene>
    <name evidence="6" type="ORF">GPUH_LOCUS13138</name>
</gene>
<evidence type="ECO:0000256" key="3">
    <source>
        <dbReference type="SAM" id="MobiDB-lite"/>
    </source>
</evidence>
<dbReference type="EMBL" id="UYRT01079948">
    <property type="protein sequence ID" value="VDN21719.1"/>
    <property type="molecule type" value="Genomic_DNA"/>
</dbReference>
<proteinExistence type="predicted"/>
<keyword evidence="7" id="KW-1185">Reference proteome</keyword>
<reference evidence="6 7" key="2">
    <citation type="submission" date="2018-11" db="EMBL/GenBank/DDBJ databases">
        <authorList>
            <consortium name="Pathogen Informatics"/>
        </authorList>
    </citation>
    <scope>NUCLEOTIDE SEQUENCE [LARGE SCALE GENOMIC DNA]</scope>
</reference>
<feature type="compositionally biased region" description="Basic and acidic residues" evidence="3">
    <location>
        <begin position="426"/>
        <end position="451"/>
    </location>
</feature>
<dbReference type="Proteomes" id="UP000271098">
    <property type="component" value="Unassembled WGS sequence"/>
</dbReference>
<feature type="region of interest" description="Disordered" evidence="3">
    <location>
        <begin position="286"/>
        <end position="314"/>
    </location>
</feature>
<keyword evidence="1 2" id="KW-0175">Coiled coil</keyword>
<dbReference type="Pfam" id="PF24627">
    <property type="entry name" value="PUMA_CC"/>
    <property type="match status" value="1"/>
</dbReference>
<protein>
    <submittedName>
        <fullName evidence="6 8">Uncharacterized protein</fullName>
    </submittedName>
</protein>
<dbReference type="Pfam" id="PF15035">
    <property type="entry name" value="Rootletin"/>
    <property type="match status" value="1"/>
</dbReference>
<dbReference type="AlphaFoldDB" id="A0A183DWP7"/>
<evidence type="ECO:0000259" key="5">
    <source>
        <dbReference type="Pfam" id="PF24627"/>
    </source>
</evidence>
<feature type="coiled-coil region" evidence="2">
    <location>
        <begin position="62"/>
        <end position="96"/>
    </location>
</feature>
<evidence type="ECO:0000313" key="6">
    <source>
        <dbReference type="EMBL" id="VDN21719.1"/>
    </source>
</evidence>
<evidence type="ECO:0000256" key="1">
    <source>
        <dbReference type="ARBA" id="ARBA00023054"/>
    </source>
</evidence>
<sequence length="451" mass="52701">MAARRSDEPSSFTLIDSTVYPDTKYKEEVLWSPKKGFDDATEYQLLAKLDEERRRQAIFSKVDDYRIQLEQERIQNDQLMHENERLRQQFDANIREKERVYRTRERNLAQYLSDEQKKMMDLWTELQRVRKQLMEHKEQTQHDLENQRNEFIRVIRNVGGLTRQLNLTGVEGTYGGVTEPLLIESGRAGVGSGTISQDKVLIEAIRRIRESQQTAGQPELQLLSDLRLASAAAGDGDLYNELMKKNIELESKGDEAQRKTAALEAELRRTKERLSDNQAALRKLHELAQDATRGPEREKRARSLSPGGTPLPPSEALRTVRNIIRNKDSEIQQLERKLKIVENQVKEFMNKFEHADEARRYLDKHLADSKRDLTVQLKSLDDAERQIRRLEERLRAADSEKAAAEKARKYLEEEINKLHQQYQKATAEEERKARDKEHEINLGLEEEYKNR</sequence>
<reference evidence="8" key="1">
    <citation type="submission" date="2016-06" db="UniProtKB">
        <authorList>
            <consortium name="WormBaseParasite"/>
        </authorList>
    </citation>
    <scope>IDENTIFICATION</scope>
</reference>
<feature type="region of interest" description="Disordered" evidence="3">
    <location>
        <begin position="422"/>
        <end position="451"/>
    </location>
</feature>
<evidence type="ECO:0000313" key="8">
    <source>
        <dbReference type="WBParaSite" id="GPUH_0001315301-mRNA-1"/>
    </source>
</evidence>
<evidence type="ECO:0000313" key="7">
    <source>
        <dbReference type="Proteomes" id="UP000271098"/>
    </source>
</evidence>
<feature type="domain" description="Rootletin-like coiled-coil" evidence="4">
    <location>
        <begin position="43"/>
        <end position="154"/>
    </location>
</feature>
<evidence type="ECO:0000259" key="4">
    <source>
        <dbReference type="Pfam" id="PF15035"/>
    </source>
</evidence>
<accession>A0A183DWP7</accession>
<feature type="domain" description="PUMA/OVT1 coiled-coil region" evidence="5">
    <location>
        <begin position="330"/>
        <end position="402"/>
    </location>
</feature>
<organism evidence="8">
    <name type="scientific">Gongylonema pulchrum</name>
    <dbReference type="NCBI Taxonomy" id="637853"/>
    <lineage>
        <taxon>Eukaryota</taxon>
        <taxon>Metazoa</taxon>
        <taxon>Ecdysozoa</taxon>
        <taxon>Nematoda</taxon>
        <taxon>Chromadorea</taxon>
        <taxon>Rhabditida</taxon>
        <taxon>Spirurina</taxon>
        <taxon>Spiruromorpha</taxon>
        <taxon>Spiruroidea</taxon>
        <taxon>Gongylonematidae</taxon>
        <taxon>Gongylonema</taxon>
    </lineage>
</organism>
<evidence type="ECO:0000256" key="2">
    <source>
        <dbReference type="SAM" id="Coils"/>
    </source>
</evidence>
<dbReference type="WBParaSite" id="GPUH_0001315301-mRNA-1">
    <property type="protein sequence ID" value="GPUH_0001315301-mRNA-1"/>
    <property type="gene ID" value="GPUH_0001315301"/>
</dbReference>